<sequence>TSHMGILAPAHTDIVLQLRWIYIAPSARTWIYIAPAAQTWIYIAPSSLHMDIYCLQQLTHGYILPQQLKHGYILPQQLTHGYIAPTSHIVYCSHLTHGYIAPTITRLAGGTHVSGIVSIRRLLVGSTLLPAILCRRDLAEAARVALVPLNKHSSSTQPI</sequence>
<dbReference type="AlphaFoldDB" id="A0A8C5MYW8"/>
<evidence type="ECO:0000313" key="1">
    <source>
        <dbReference type="Ensembl" id="ENSLLEP00000019092.1"/>
    </source>
</evidence>
<evidence type="ECO:0000313" key="2">
    <source>
        <dbReference type="Proteomes" id="UP000694569"/>
    </source>
</evidence>
<organism evidence="1 2">
    <name type="scientific">Leptobrachium leishanense</name>
    <name type="common">Leishan spiny toad</name>
    <dbReference type="NCBI Taxonomy" id="445787"/>
    <lineage>
        <taxon>Eukaryota</taxon>
        <taxon>Metazoa</taxon>
        <taxon>Chordata</taxon>
        <taxon>Craniata</taxon>
        <taxon>Vertebrata</taxon>
        <taxon>Euteleostomi</taxon>
        <taxon>Amphibia</taxon>
        <taxon>Batrachia</taxon>
        <taxon>Anura</taxon>
        <taxon>Pelobatoidea</taxon>
        <taxon>Megophryidae</taxon>
        <taxon>Leptobrachium</taxon>
    </lineage>
</organism>
<dbReference type="Ensembl" id="ENSLLET00000019844.1">
    <property type="protein sequence ID" value="ENSLLEP00000019092.1"/>
    <property type="gene ID" value="ENSLLEG00000012107.1"/>
</dbReference>
<name>A0A8C5MYW8_9ANUR</name>
<keyword evidence="2" id="KW-1185">Reference proteome</keyword>
<reference evidence="1" key="2">
    <citation type="submission" date="2025-09" db="UniProtKB">
        <authorList>
            <consortium name="Ensembl"/>
        </authorList>
    </citation>
    <scope>IDENTIFICATION</scope>
</reference>
<protein>
    <submittedName>
        <fullName evidence="1">Uncharacterized protein</fullName>
    </submittedName>
</protein>
<accession>A0A8C5MYW8</accession>
<dbReference type="Proteomes" id="UP000694569">
    <property type="component" value="Unplaced"/>
</dbReference>
<proteinExistence type="predicted"/>
<reference evidence="1" key="1">
    <citation type="submission" date="2025-08" db="UniProtKB">
        <authorList>
            <consortium name="Ensembl"/>
        </authorList>
    </citation>
    <scope>IDENTIFICATION</scope>
</reference>